<dbReference type="Proteomes" id="UP001212499">
    <property type="component" value="Unassembled WGS sequence"/>
</dbReference>
<reference evidence="2 3" key="1">
    <citation type="submission" date="2023-01" db="EMBL/GenBank/DDBJ databases">
        <title>Genomes from the Australian National Cyanobacteria Reference Collection.</title>
        <authorList>
            <person name="Willis A."/>
            <person name="Lee E.M.F."/>
        </authorList>
    </citation>
    <scope>NUCLEOTIDE SEQUENCE [LARGE SCALE GENOMIC DNA]</scope>
    <source>
        <strain evidence="2 3">CS-1033</strain>
    </source>
</reference>
<dbReference type="InterPro" id="IPR006070">
    <property type="entry name" value="Sua5-like_dom"/>
</dbReference>
<name>A0ABT5AVM0_9CYAN</name>
<dbReference type="EMBL" id="JAQMUH010000175">
    <property type="protein sequence ID" value="MDB9540992.1"/>
    <property type="molecule type" value="Genomic_DNA"/>
</dbReference>
<dbReference type="Gene3D" id="3.90.870.10">
    <property type="entry name" value="DHBP synthase"/>
    <property type="match status" value="1"/>
</dbReference>
<dbReference type="PROSITE" id="PS51163">
    <property type="entry name" value="YRDC"/>
    <property type="match status" value="1"/>
</dbReference>
<sequence length="216" mass="23888">MAKIFAVHPDNPQTRRIEEIKSALSSGAVMLYPTDTVYAIGCDLNAKSAVERVRQIKQLANDKPLTFLCPSLSNVATYAFVSDTAYRIMKRLIPGTYTFLLPATKLVPRLVQSPKRKTTGIRVPDHPVCLALLAALENPIISTSAHLPPDDEPVDLDLQPRLSRMELFDRLDNLVDLIIDTGEESTYEVSTILDLTGDEPMITRQGLGWEAAAAWV</sequence>
<dbReference type="Pfam" id="PF01300">
    <property type="entry name" value="Sua5_yciO_yrdC"/>
    <property type="match status" value="1"/>
</dbReference>
<feature type="domain" description="YrdC-like" evidence="1">
    <location>
        <begin position="14"/>
        <end position="208"/>
    </location>
</feature>
<organism evidence="2 3">
    <name type="scientific">Anabaenopsis arnoldii</name>
    <dbReference type="NCBI Taxonomy" id="2152938"/>
    <lineage>
        <taxon>Bacteria</taxon>
        <taxon>Bacillati</taxon>
        <taxon>Cyanobacteriota</taxon>
        <taxon>Cyanophyceae</taxon>
        <taxon>Nostocales</taxon>
        <taxon>Nodulariaceae</taxon>
        <taxon>Anabaenopsis</taxon>
    </lineage>
</organism>
<dbReference type="NCBIfam" id="TIGR00057">
    <property type="entry name" value="L-threonylcarbamoyladenylate synthase"/>
    <property type="match status" value="1"/>
</dbReference>
<dbReference type="PANTHER" id="PTHR42828:SF3">
    <property type="entry name" value="THREONYLCARBAMOYL-AMP SYNTHASE"/>
    <property type="match status" value="1"/>
</dbReference>
<dbReference type="SUPFAM" id="SSF55821">
    <property type="entry name" value="YrdC/RibB"/>
    <property type="match status" value="1"/>
</dbReference>
<proteinExistence type="predicted"/>
<dbReference type="EC" id="2.7.7.87" evidence="2"/>
<dbReference type="InterPro" id="IPR052532">
    <property type="entry name" value="SUA5_domain"/>
</dbReference>
<evidence type="ECO:0000313" key="2">
    <source>
        <dbReference type="EMBL" id="MDB9540992.1"/>
    </source>
</evidence>
<keyword evidence="3" id="KW-1185">Reference proteome</keyword>
<protein>
    <submittedName>
        <fullName evidence="2">L-threonylcarbamoyladenylate synthase</fullName>
        <ecNumber evidence="2">2.7.7.87</ecNumber>
    </submittedName>
</protein>
<dbReference type="PANTHER" id="PTHR42828">
    <property type="entry name" value="DHBP SYNTHASE RIBB-LIKE ALPHA/BETA DOMAIN-CONTAINING PROTEIN"/>
    <property type="match status" value="1"/>
</dbReference>
<evidence type="ECO:0000313" key="3">
    <source>
        <dbReference type="Proteomes" id="UP001212499"/>
    </source>
</evidence>
<keyword evidence="2" id="KW-0808">Transferase</keyword>
<gene>
    <name evidence="2" type="ORF">PN457_15230</name>
</gene>
<keyword evidence="2" id="KW-0548">Nucleotidyltransferase</keyword>
<dbReference type="RefSeq" id="WP_271734258.1">
    <property type="nucleotide sequence ID" value="NZ_JANQDP010000183.1"/>
</dbReference>
<evidence type="ECO:0000259" key="1">
    <source>
        <dbReference type="PROSITE" id="PS51163"/>
    </source>
</evidence>
<accession>A0ABT5AVM0</accession>
<dbReference type="GO" id="GO:0061710">
    <property type="term" value="F:L-threonylcarbamoyladenylate synthase"/>
    <property type="evidence" value="ECO:0007669"/>
    <property type="project" value="UniProtKB-EC"/>
</dbReference>
<dbReference type="InterPro" id="IPR017945">
    <property type="entry name" value="DHBP_synth_RibB-like_a/b_dom"/>
</dbReference>
<comment type="caution">
    <text evidence="2">The sequence shown here is derived from an EMBL/GenBank/DDBJ whole genome shotgun (WGS) entry which is preliminary data.</text>
</comment>